<dbReference type="Pfam" id="PF06985">
    <property type="entry name" value="HET"/>
    <property type="match status" value="1"/>
</dbReference>
<reference evidence="2 3" key="1">
    <citation type="submission" date="2016-03" db="EMBL/GenBank/DDBJ databases">
        <authorList>
            <person name="Ploux O."/>
        </authorList>
    </citation>
    <scope>NUCLEOTIDE SEQUENCE [LARGE SCALE GENOMIC DNA]</scope>
    <source>
        <strain evidence="2 3">UAMH 11012</strain>
    </source>
</reference>
<evidence type="ECO:0000259" key="1">
    <source>
        <dbReference type="Pfam" id="PF06985"/>
    </source>
</evidence>
<dbReference type="PANTHER" id="PTHR33112:SF8">
    <property type="entry name" value="HETEROKARYON INCOMPATIBILITY DOMAIN-CONTAINING PROTEIN"/>
    <property type="match status" value="1"/>
</dbReference>
<accession>A0A1L7WSC6</accession>
<sequence>MADSASTLELCGQCWWLTTDPYTLAAKLVSRFRSIHIGRDNIADGLRAAQRGRTRVWCTKKSRACQLCGSREVVYRGSDSQYLLSDLSKKTLLAQPQGYRGILRFTVTSDSVIIDQGYVKNRLTSSTGMTKWEGPELILRHSQSTLQEINPTRPVISQRRVANIASTIALEAGKACLDTCVLKHQRCRITTLPLLPTRVLDVREFWNDSGPCIRLHSSGDGERGHYAALSYCWGGPQTITTTKIALHAHMKAIPLQACSQSIKDAVEVARGLHIQYLWIDALCIIQDATSDKLHEIERMGRIYKNATITISAANSSSATYGFLRPQRSPKIAQLSTGLTSQANGPGKGCPTEIISCKVWYNREPEHDHSAEPLSRRGWAFQEQVLSERILQYGSKGVTWHCLDTDRTVPILHNFVQYKPRSKASRPAILRRSAITKGQIEFQLWTEMIEDYSHRFLTDQRDRLLAIAGTASELHDRSGDTYLAELWQEDIIKQLGWRQDEGNAVSKGPISGLCSAPSWSWASVDGGVKFGARYRVPYPCPILAVTPDTEFRSCSIHVKHINSPFGDVNLGQLTLSARVVEGPHPLALQSSLVEQVRKELGIIHENALIGTSNPRQPDTLEVTLDQNSKTSAIHLSIDSRRVVNGNPFGLPTVWYLLLGTCYNNSPVGLILTRCEESRYRRIGYFQSRDPQRPPVRFNAYFSTLEKQDITIF</sequence>
<name>A0A1L7WSC6_9HELO</name>
<dbReference type="Proteomes" id="UP000184330">
    <property type="component" value="Unassembled WGS sequence"/>
</dbReference>
<dbReference type="InterPro" id="IPR010730">
    <property type="entry name" value="HET"/>
</dbReference>
<proteinExistence type="predicted"/>
<dbReference type="EMBL" id="FJOG01000006">
    <property type="protein sequence ID" value="CZR55653.1"/>
    <property type="molecule type" value="Genomic_DNA"/>
</dbReference>
<feature type="domain" description="Heterokaryon incompatibility" evidence="1">
    <location>
        <begin position="226"/>
        <end position="382"/>
    </location>
</feature>
<evidence type="ECO:0000313" key="2">
    <source>
        <dbReference type="EMBL" id="CZR55653.1"/>
    </source>
</evidence>
<gene>
    <name evidence="2" type="ORF">PAC_05541</name>
</gene>
<dbReference type="AlphaFoldDB" id="A0A1L7WSC6"/>
<dbReference type="OrthoDB" id="5125733at2759"/>
<evidence type="ECO:0000313" key="3">
    <source>
        <dbReference type="Proteomes" id="UP000184330"/>
    </source>
</evidence>
<protein>
    <recommendedName>
        <fullName evidence="1">Heterokaryon incompatibility domain-containing protein</fullName>
    </recommendedName>
</protein>
<dbReference type="STRING" id="576137.A0A1L7WSC6"/>
<keyword evidence="3" id="KW-1185">Reference proteome</keyword>
<organism evidence="2 3">
    <name type="scientific">Phialocephala subalpina</name>
    <dbReference type="NCBI Taxonomy" id="576137"/>
    <lineage>
        <taxon>Eukaryota</taxon>
        <taxon>Fungi</taxon>
        <taxon>Dikarya</taxon>
        <taxon>Ascomycota</taxon>
        <taxon>Pezizomycotina</taxon>
        <taxon>Leotiomycetes</taxon>
        <taxon>Helotiales</taxon>
        <taxon>Mollisiaceae</taxon>
        <taxon>Phialocephala</taxon>
        <taxon>Phialocephala fortinii species complex</taxon>
    </lineage>
</organism>
<dbReference type="PANTHER" id="PTHR33112">
    <property type="entry name" value="DOMAIN PROTEIN, PUTATIVE-RELATED"/>
    <property type="match status" value="1"/>
</dbReference>